<keyword evidence="2" id="KW-0032">Aminotransferase</keyword>
<dbReference type="Pfam" id="PF00155">
    <property type="entry name" value="Aminotran_1_2"/>
    <property type="match status" value="1"/>
</dbReference>
<evidence type="ECO:0000313" key="3">
    <source>
        <dbReference type="Proteomes" id="UP000019678"/>
    </source>
</evidence>
<gene>
    <name evidence="2" type="ORF">CAP_3573</name>
</gene>
<dbReference type="InterPro" id="IPR015422">
    <property type="entry name" value="PyrdxlP-dep_Trfase_small"/>
</dbReference>
<dbReference type="GO" id="GO:0008483">
    <property type="term" value="F:transaminase activity"/>
    <property type="evidence" value="ECO:0007669"/>
    <property type="project" value="UniProtKB-KW"/>
</dbReference>
<dbReference type="PANTHER" id="PTHR45744">
    <property type="entry name" value="TYROSINE AMINOTRANSFERASE"/>
    <property type="match status" value="1"/>
</dbReference>
<dbReference type="STRING" id="1192034.CAP_3573"/>
<name>A0A017T7H4_9BACT</name>
<dbReference type="GO" id="GO:0030170">
    <property type="term" value="F:pyridoxal phosphate binding"/>
    <property type="evidence" value="ECO:0007669"/>
    <property type="project" value="InterPro"/>
</dbReference>
<dbReference type="SUPFAM" id="SSF53383">
    <property type="entry name" value="PLP-dependent transferases"/>
    <property type="match status" value="1"/>
</dbReference>
<dbReference type="RefSeq" id="WP_044242815.1">
    <property type="nucleotide sequence ID" value="NZ_ASRX01000026.1"/>
</dbReference>
<dbReference type="AlphaFoldDB" id="A0A017T7H4"/>
<dbReference type="EMBL" id="ASRX01000026">
    <property type="protein sequence ID" value="EYF05208.1"/>
    <property type="molecule type" value="Genomic_DNA"/>
</dbReference>
<dbReference type="PANTHER" id="PTHR45744:SF2">
    <property type="entry name" value="TYROSINE AMINOTRANSFERASE"/>
    <property type="match status" value="1"/>
</dbReference>
<dbReference type="OrthoDB" id="9763453at2"/>
<dbReference type="InterPro" id="IPR015424">
    <property type="entry name" value="PyrdxlP-dep_Trfase"/>
</dbReference>
<dbReference type="Gene3D" id="3.40.640.10">
    <property type="entry name" value="Type I PLP-dependent aspartate aminotransferase-like (Major domain)"/>
    <property type="match status" value="1"/>
</dbReference>
<evidence type="ECO:0000259" key="1">
    <source>
        <dbReference type="Pfam" id="PF00155"/>
    </source>
</evidence>
<keyword evidence="3" id="KW-1185">Reference proteome</keyword>
<evidence type="ECO:0000313" key="2">
    <source>
        <dbReference type="EMBL" id="EYF05208.1"/>
    </source>
</evidence>
<keyword evidence="2" id="KW-0808">Transferase</keyword>
<comment type="caution">
    <text evidence="2">The sequence shown here is derived from an EMBL/GenBank/DDBJ whole genome shotgun (WGS) entry which is preliminary data.</text>
</comment>
<protein>
    <submittedName>
        <fullName evidence="2">Putative aminotransferase</fullName>
    </submittedName>
</protein>
<reference evidence="2 3" key="1">
    <citation type="submission" date="2013-05" db="EMBL/GenBank/DDBJ databases">
        <title>Genome assembly of Chondromyces apiculatus DSM 436.</title>
        <authorList>
            <person name="Sharma G."/>
            <person name="Khatri I."/>
            <person name="Kaur C."/>
            <person name="Mayilraj S."/>
            <person name="Subramanian S."/>
        </authorList>
    </citation>
    <scope>NUCLEOTIDE SEQUENCE [LARGE SCALE GENOMIC DNA]</scope>
    <source>
        <strain evidence="2 3">DSM 436</strain>
    </source>
</reference>
<dbReference type="Proteomes" id="UP000019678">
    <property type="component" value="Unassembled WGS sequence"/>
</dbReference>
<sequence length="392" mass="42065">MVRFAARTGWDLTENHHAKVLAEARATGKALIDLTESNPTRCGLADAGPLVAQLGHPRGGRYEPSSLGHPVARAAVGRYYAERGISVDAGWVVLSASTSEAYGWLFKLLADRGDEILVPAPSYPLLEFLACLEDVTLTPYPLLREEGWRVDLGALERLSGPRTRAVVLVHPNNPTGTFVRRDEADALAAFAAARGLALVVDEVFGDYAHGALPQNRLPSFAGHTGALTFVLSGLSKVVAMPQLKLGWIVVSGPEAIAAEAMKRLEVVADTYLSVSTPVQLALPEILGARVPVQRAILGRVQENMRVLDEVLAAAGGATRRLPVDGGWYAVLAVPRWHDEDGWVELLVREEGVIVHPGYFFDMPAEGFLVVSLLPEPGAFADAARRLAARLSG</sequence>
<proteinExistence type="predicted"/>
<accession>A0A017T7H4</accession>
<feature type="domain" description="Aminotransferase class I/classII large" evidence="1">
    <location>
        <begin position="66"/>
        <end position="368"/>
    </location>
</feature>
<dbReference type="InterPro" id="IPR004839">
    <property type="entry name" value="Aminotransferase_I/II_large"/>
</dbReference>
<organism evidence="2 3">
    <name type="scientific">Chondromyces apiculatus DSM 436</name>
    <dbReference type="NCBI Taxonomy" id="1192034"/>
    <lineage>
        <taxon>Bacteria</taxon>
        <taxon>Pseudomonadati</taxon>
        <taxon>Myxococcota</taxon>
        <taxon>Polyangia</taxon>
        <taxon>Polyangiales</taxon>
        <taxon>Polyangiaceae</taxon>
        <taxon>Chondromyces</taxon>
    </lineage>
</organism>
<dbReference type="Gene3D" id="3.90.1150.10">
    <property type="entry name" value="Aspartate Aminotransferase, domain 1"/>
    <property type="match status" value="1"/>
</dbReference>
<dbReference type="CDD" id="cd00609">
    <property type="entry name" value="AAT_like"/>
    <property type="match status" value="1"/>
</dbReference>
<dbReference type="eggNOG" id="COG0436">
    <property type="taxonomic scope" value="Bacteria"/>
</dbReference>
<dbReference type="InterPro" id="IPR015421">
    <property type="entry name" value="PyrdxlP-dep_Trfase_major"/>
</dbReference>